<dbReference type="InterPro" id="IPR050490">
    <property type="entry name" value="Bact_solute-bd_prot1"/>
</dbReference>
<keyword evidence="2" id="KW-0813">Transport</keyword>
<organism evidence="5 6">
    <name type="scientific">Jatrophihabitans cynanchi</name>
    <dbReference type="NCBI Taxonomy" id="2944128"/>
    <lineage>
        <taxon>Bacteria</taxon>
        <taxon>Bacillati</taxon>
        <taxon>Actinomycetota</taxon>
        <taxon>Actinomycetes</taxon>
        <taxon>Jatrophihabitantales</taxon>
        <taxon>Jatrophihabitantaceae</taxon>
        <taxon>Jatrophihabitans</taxon>
    </lineage>
</organism>
<proteinExistence type="inferred from homology"/>
<dbReference type="PROSITE" id="PS51257">
    <property type="entry name" value="PROKAR_LIPOPROTEIN"/>
    <property type="match status" value="1"/>
</dbReference>
<dbReference type="RefSeq" id="WP_269443243.1">
    <property type="nucleotide sequence ID" value="NZ_CP097463.1"/>
</dbReference>
<protein>
    <submittedName>
        <fullName evidence="5">ABC transporter substrate-binding protein</fullName>
    </submittedName>
</protein>
<accession>A0ABY7JVY7</accession>
<evidence type="ECO:0000256" key="3">
    <source>
        <dbReference type="SAM" id="MobiDB-lite"/>
    </source>
</evidence>
<feature type="region of interest" description="Disordered" evidence="3">
    <location>
        <begin position="27"/>
        <end position="53"/>
    </location>
</feature>
<dbReference type="Gene3D" id="3.40.190.10">
    <property type="entry name" value="Periplasmic binding protein-like II"/>
    <property type="match status" value="2"/>
</dbReference>
<evidence type="ECO:0000313" key="5">
    <source>
        <dbReference type="EMBL" id="WAX56711.1"/>
    </source>
</evidence>
<feature type="signal peptide" evidence="4">
    <location>
        <begin position="1"/>
        <end position="20"/>
    </location>
</feature>
<keyword evidence="4" id="KW-0732">Signal</keyword>
<dbReference type="Proteomes" id="UP001164693">
    <property type="component" value="Chromosome"/>
</dbReference>
<evidence type="ECO:0000313" key="6">
    <source>
        <dbReference type="Proteomes" id="UP001164693"/>
    </source>
</evidence>
<evidence type="ECO:0000256" key="2">
    <source>
        <dbReference type="ARBA" id="ARBA00022448"/>
    </source>
</evidence>
<dbReference type="EMBL" id="CP097463">
    <property type="protein sequence ID" value="WAX56711.1"/>
    <property type="molecule type" value="Genomic_DNA"/>
</dbReference>
<comment type="similarity">
    <text evidence="1">Belongs to the bacterial solute-binding protein 1 family.</text>
</comment>
<sequence>MRWKRMTAVLAAGSAVVALAAGCSSSGNKGGGGNGTNNGTSSNGPDLSKQPKSKIKAVTMTGDCAPYGKYGKYTNATVTMYSSITDPEGQHLQDSWKQFEQCTGIKIAYTADKEFESSVKTKVQGGNAPDIAIIPQPGLLQSFATSGKLVPATDALTKEASDNWTKDWISYATVDGVYFGAPMGANLKSLVWYSPKYFKQYGYTVPTTWDDMIKLSDKMAADGHKPWCAGIESGTATGWPATDWMEEVMLRLYGPEVYDQWVNHQIPFNDQKVQDVLAKVGQILKNPKYVNAGIGDVKSIATTAFQKGGLPIETGKCMLHQQASFYAANWDKGYKVAQDGDLYAFYEPTMSDKFGKPIEGGGEFVTAFADRPEVESVQLYLASGEWATSRIKVASGWVSANNKADKNAYTDPIDKLSAQLLTDPSATFRFDGSDAMPAEVGAGSFWTQMTQWILGQSDKDTLDKIEASWPK</sequence>
<gene>
    <name evidence="5" type="ORF">M6B22_19600</name>
</gene>
<name>A0ABY7JVY7_9ACTN</name>
<dbReference type="SUPFAM" id="SSF53850">
    <property type="entry name" value="Periplasmic binding protein-like II"/>
    <property type="match status" value="1"/>
</dbReference>
<dbReference type="PANTHER" id="PTHR43649">
    <property type="entry name" value="ARABINOSE-BINDING PROTEIN-RELATED"/>
    <property type="match status" value="1"/>
</dbReference>
<keyword evidence="6" id="KW-1185">Reference proteome</keyword>
<feature type="chain" id="PRO_5046762151" evidence="4">
    <location>
        <begin position="21"/>
        <end position="471"/>
    </location>
</feature>
<evidence type="ECO:0000256" key="4">
    <source>
        <dbReference type="SAM" id="SignalP"/>
    </source>
</evidence>
<evidence type="ECO:0000256" key="1">
    <source>
        <dbReference type="ARBA" id="ARBA00008520"/>
    </source>
</evidence>
<dbReference type="PANTHER" id="PTHR43649:SF29">
    <property type="entry name" value="OSMOPROTECTIVE COMPOUNDS-BINDING PROTEIN GGTB"/>
    <property type="match status" value="1"/>
</dbReference>
<reference evidence="5" key="1">
    <citation type="submission" date="2022-05" db="EMBL/GenBank/DDBJ databases">
        <title>Jatrophihabitans sp. SB3-54 whole genome sequence.</title>
        <authorList>
            <person name="Suh M.K."/>
            <person name="Eom M.K."/>
            <person name="Kim J.S."/>
            <person name="Kim H.S."/>
            <person name="Do H.E."/>
            <person name="Shin Y.K."/>
            <person name="Lee J.-S."/>
        </authorList>
    </citation>
    <scope>NUCLEOTIDE SEQUENCE</scope>
    <source>
        <strain evidence="5">SB3-54</strain>
    </source>
</reference>